<gene>
    <name evidence="2" type="ORF">ESP51_03590</name>
</gene>
<name>A0A4Q2L351_9MICO</name>
<keyword evidence="2" id="KW-0808">Transferase</keyword>
<dbReference type="PANTHER" id="PTHR21310:SF15">
    <property type="entry name" value="AMINOGLYCOSIDE PHOSPHOTRANSFERASE DOMAIN-CONTAINING PROTEIN"/>
    <property type="match status" value="1"/>
</dbReference>
<evidence type="ECO:0000313" key="2">
    <source>
        <dbReference type="EMBL" id="RXZ72558.1"/>
    </source>
</evidence>
<dbReference type="InterPro" id="IPR002575">
    <property type="entry name" value="Aminoglycoside_PTrfase"/>
</dbReference>
<keyword evidence="3" id="KW-1185">Reference proteome</keyword>
<dbReference type="InterPro" id="IPR011009">
    <property type="entry name" value="Kinase-like_dom_sf"/>
</dbReference>
<dbReference type="AlphaFoldDB" id="A0A4Q2L351"/>
<sequence>MESVTKNRQSSQVLSAMVARAYGPESVPAGDSWYSELGDGWFNIAYRITLRDGRDVVLKVAPPADVEVMTYERDAMRTELKTIELLRQLGDIPVPRVDYADVSREVCDADYFFMEHIDAENLAARMSELPPDEVRSHMVELGAMNRRINTIVGPAFGSITGPDHSTWDSAFLQMVDELLADGERRSVDLGATSDSIRQLIIGNIDSLREVTVPRLVEWDLWPGNVLISGGRIRAVIDHERAFFGDPLIEVGFAGTQSAHFGDSDAFMEGYGHPELSTTEVTRRKLYQIHLCLILTIETAYREYGDPNHYEWARRQLAESLAAL</sequence>
<evidence type="ECO:0000259" key="1">
    <source>
        <dbReference type="Pfam" id="PF01636"/>
    </source>
</evidence>
<evidence type="ECO:0000313" key="3">
    <source>
        <dbReference type="Proteomes" id="UP000293865"/>
    </source>
</evidence>
<accession>A0A4Q2L351</accession>
<dbReference type="Pfam" id="PF01636">
    <property type="entry name" value="APH"/>
    <property type="match status" value="1"/>
</dbReference>
<dbReference type="EMBL" id="SDPN01000004">
    <property type="protein sequence ID" value="RXZ72558.1"/>
    <property type="molecule type" value="Genomic_DNA"/>
</dbReference>
<dbReference type="OrthoDB" id="5490445at2"/>
<reference evidence="2 3" key="1">
    <citation type="submission" date="2019-01" db="EMBL/GenBank/DDBJ databases">
        <title>Agromyces.</title>
        <authorList>
            <person name="Li J."/>
        </authorList>
    </citation>
    <scope>NUCLEOTIDE SEQUENCE [LARGE SCALE GENOMIC DNA]</scope>
    <source>
        <strain evidence="2 3">DSM 15934</strain>
    </source>
</reference>
<protein>
    <submittedName>
        <fullName evidence="2">Aminoglycoside phosphotransferase family protein</fullName>
    </submittedName>
</protein>
<dbReference type="Gene3D" id="3.30.200.20">
    <property type="entry name" value="Phosphorylase Kinase, domain 1"/>
    <property type="match status" value="1"/>
</dbReference>
<proteinExistence type="predicted"/>
<comment type="caution">
    <text evidence="2">The sequence shown here is derived from an EMBL/GenBank/DDBJ whole genome shotgun (WGS) entry which is preliminary data.</text>
</comment>
<organism evidence="2 3">
    <name type="scientific">Agromyces albus</name>
    <dbReference type="NCBI Taxonomy" id="205332"/>
    <lineage>
        <taxon>Bacteria</taxon>
        <taxon>Bacillati</taxon>
        <taxon>Actinomycetota</taxon>
        <taxon>Actinomycetes</taxon>
        <taxon>Micrococcales</taxon>
        <taxon>Microbacteriaceae</taxon>
        <taxon>Agromyces</taxon>
    </lineage>
</organism>
<dbReference type="PANTHER" id="PTHR21310">
    <property type="entry name" value="AMINOGLYCOSIDE PHOSPHOTRANSFERASE-RELATED-RELATED"/>
    <property type="match status" value="1"/>
</dbReference>
<dbReference type="SUPFAM" id="SSF56112">
    <property type="entry name" value="Protein kinase-like (PK-like)"/>
    <property type="match status" value="1"/>
</dbReference>
<feature type="domain" description="Aminoglycoside phosphotransferase" evidence="1">
    <location>
        <begin position="35"/>
        <end position="272"/>
    </location>
</feature>
<dbReference type="GO" id="GO:0016740">
    <property type="term" value="F:transferase activity"/>
    <property type="evidence" value="ECO:0007669"/>
    <property type="project" value="UniProtKB-KW"/>
</dbReference>
<dbReference type="Gene3D" id="3.90.1200.10">
    <property type="match status" value="1"/>
</dbReference>
<dbReference type="RefSeq" id="WP_129519522.1">
    <property type="nucleotide sequence ID" value="NZ_SDPN01000004.1"/>
</dbReference>
<dbReference type="Proteomes" id="UP000293865">
    <property type="component" value="Unassembled WGS sequence"/>
</dbReference>
<dbReference type="InterPro" id="IPR051678">
    <property type="entry name" value="AGP_Transferase"/>
</dbReference>